<organism evidence="2 3">
    <name type="scientific">Salinivibrio kushneri</name>
    <dbReference type="NCBI Taxonomy" id="1908198"/>
    <lineage>
        <taxon>Bacteria</taxon>
        <taxon>Pseudomonadati</taxon>
        <taxon>Pseudomonadota</taxon>
        <taxon>Gammaproteobacteria</taxon>
        <taxon>Vibrionales</taxon>
        <taxon>Vibrionaceae</taxon>
        <taxon>Salinivibrio</taxon>
    </lineage>
</organism>
<dbReference type="RefSeq" id="WP_269579590.1">
    <property type="nucleotide sequence ID" value="NZ_CP114588.1"/>
</dbReference>
<reference evidence="2" key="1">
    <citation type="submission" date="2022-09" db="EMBL/GenBank/DDBJ databases">
        <authorList>
            <person name="Li Z.-J."/>
        </authorList>
    </citation>
    <scope>NUCLEOTIDE SEQUENCE</scope>
    <source>
        <strain evidence="2">TGB11</strain>
    </source>
</reference>
<accession>A0AA47LSM5</accession>
<gene>
    <name evidence="2" type="ORF">N8M53_04180</name>
</gene>
<dbReference type="Proteomes" id="UP001164748">
    <property type="component" value="Chromosome"/>
</dbReference>
<evidence type="ECO:0000313" key="2">
    <source>
        <dbReference type="EMBL" id="WBA09407.1"/>
    </source>
</evidence>
<evidence type="ECO:0000313" key="3">
    <source>
        <dbReference type="Proteomes" id="UP001164748"/>
    </source>
</evidence>
<sequence>MDGLEPQAIPSLCRTPISGIFVRVCHPEHIDAVLMRESKDRPNGRYNRQGESALYLTESAESARVAMQKYASQITTPRVLVRYQVEPCELVDLRHPELQQYKTLSSVDWQAALAKGESPSSWWVADKLRSGNEIGLIDPSRKDPSTWHITLFRWNAPGAPSVTRVGEPEEISLSS</sequence>
<dbReference type="EMBL" id="CP114588">
    <property type="protein sequence ID" value="WBA09407.1"/>
    <property type="molecule type" value="Genomic_DNA"/>
</dbReference>
<feature type="domain" description="RES" evidence="1">
    <location>
        <begin position="22"/>
        <end position="171"/>
    </location>
</feature>
<dbReference type="InterPro" id="IPR014914">
    <property type="entry name" value="RES_dom"/>
</dbReference>
<protein>
    <submittedName>
        <fullName evidence="2">RES family NAD+ phosphorylase</fullName>
    </submittedName>
</protein>
<dbReference type="Pfam" id="PF08808">
    <property type="entry name" value="RES"/>
    <property type="match status" value="1"/>
</dbReference>
<evidence type="ECO:0000259" key="1">
    <source>
        <dbReference type="Pfam" id="PF08808"/>
    </source>
</evidence>
<proteinExistence type="predicted"/>
<name>A0AA47LSM5_9GAMM</name>
<dbReference type="AlphaFoldDB" id="A0AA47LSM5"/>